<keyword evidence="4" id="KW-0645">Protease</keyword>
<dbReference type="SUPFAM" id="SSF51126">
    <property type="entry name" value="Pectin lyase-like"/>
    <property type="match status" value="1"/>
</dbReference>
<keyword evidence="2" id="KW-0812">Transmembrane</keyword>
<dbReference type="InterPro" id="IPR024655">
    <property type="entry name" value="Asl1_glyco_hydro_catalytic"/>
</dbReference>
<gene>
    <name evidence="4" type="ORF">Poly51_01280</name>
</gene>
<dbReference type="OrthoDB" id="9809583at2"/>
<dbReference type="NCBIfam" id="TIGR02601">
    <property type="entry name" value="autotrns_rpt"/>
    <property type="match status" value="1"/>
</dbReference>
<dbReference type="EC" id="3.4.21.-" evidence="4"/>
<evidence type="ECO:0000259" key="3">
    <source>
        <dbReference type="Pfam" id="PF11790"/>
    </source>
</evidence>
<dbReference type="InterPro" id="IPR013425">
    <property type="entry name" value="Autotrns_rpt"/>
</dbReference>
<accession>A0A5C6FG99</accession>
<evidence type="ECO:0000256" key="1">
    <source>
        <dbReference type="ARBA" id="ARBA00022729"/>
    </source>
</evidence>
<dbReference type="InterPro" id="IPR053183">
    <property type="entry name" value="ASL1"/>
</dbReference>
<keyword evidence="1" id="KW-0732">Signal</keyword>
<dbReference type="InterPro" id="IPR017853">
    <property type="entry name" value="GH"/>
</dbReference>
<dbReference type="Pfam" id="PF12951">
    <property type="entry name" value="PATR"/>
    <property type="match status" value="1"/>
</dbReference>
<evidence type="ECO:0000313" key="4">
    <source>
        <dbReference type="EMBL" id="TWU59855.1"/>
    </source>
</evidence>
<sequence>MLFFPSSTSRRSKVPGTLLIVLLLHFQGRLCQGQENKRGLGANDNFLINSVNASWGYDWSISIDSGGLNGEFVPMAWNGANASGWTNRFNQIDSSGAKYVLGFNEPELVDQSNMTAANAVAQWANLSDRYGFPDSNGQRAVKLVSPAVSDTGAARAWLAEFMEGAEQAGHVVDEIAFHFYSGSSASPQSAANLFLRRVEEYHEAYNRNIWITEFGGIDYGNNFSGDYMQQWNRDFLDIVLPVLDSRDYVTRYAWWNHNNDTRLAVKNAYGLFRPTKVGDPYVGTLETGDTKDLNGSGVGLEMQYLRGGSLVNNGADLGNGAVGRLYAVRDYDSIDTGAVNTNLITSQFGGSSDWGFNNWGSVTVDEYARLQKVGTGTVTMRNIDIYNDGEIHLAGGAANAGTLNISGAGTNALGTGTIRLSSNTSLVLGDAADTAGFILPYDMIYSGGSVTVDAPGIVLTGEGTITNQTTFWVNEDFTIDGNFVGNQPGLVKRGAATMTLNGDNMYLGFTNINDGTLSINGFHGGNDILINNGGTLAGTGTLVSDIVARDGGIVTPGNGIGTLTAANAEFAAGSTLSFELLSITEFDKLVLSGTLDMSPDAIVELILVDSYQPLIGDTFKLFDFNSMVGSFGSVVAPTLSQGVWDFRDLGTTGTLRVVAVPEPMSLGFLLIGSVVVAGVYRRRRR</sequence>
<keyword evidence="5" id="KW-1185">Reference proteome</keyword>
<dbReference type="SUPFAM" id="SSF51445">
    <property type="entry name" value="(Trans)glycosidases"/>
    <property type="match status" value="1"/>
</dbReference>
<name>A0A5C6FG99_9BACT</name>
<keyword evidence="4" id="KW-0378">Hydrolase</keyword>
<dbReference type="RefSeq" id="WP_146453420.1">
    <property type="nucleotide sequence ID" value="NZ_SJPW01000001.1"/>
</dbReference>
<dbReference type="PANTHER" id="PTHR34154:SF3">
    <property type="entry name" value="ALKALI-SENSITIVE LINKAGE PROTEIN 1"/>
    <property type="match status" value="1"/>
</dbReference>
<proteinExistence type="predicted"/>
<dbReference type="AlphaFoldDB" id="A0A5C6FG99"/>
<comment type="caution">
    <text evidence="4">The sequence shown here is derived from an EMBL/GenBank/DDBJ whole genome shotgun (WGS) entry which is preliminary data.</text>
</comment>
<feature type="transmembrane region" description="Helical" evidence="2">
    <location>
        <begin position="664"/>
        <end position="680"/>
    </location>
</feature>
<reference evidence="4 5" key="1">
    <citation type="submission" date="2019-02" db="EMBL/GenBank/DDBJ databases">
        <title>Deep-cultivation of Planctomycetes and their phenomic and genomic characterization uncovers novel biology.</title>
        <authorList>
            <person name="Wiegand S."/>
            <person name="Jogler M."/>
            <person name="Boedeker C."/>
            <person name="Pinto D."/>
            <person name="Vollmers J."/>
            <person name="Rivas-Marin E."/>
            <person name="Kohn T."/>
            <person name="Peeters S.H."/>
            <person name="Heuer A."/>
            <person name="Rast P."/>
            <person name="Oberbeckmann S."/>
            <person name="Bunk B."/>
            <person name="Jeske O."/>
            <person name="Meyerdierks A."/>
            <person name="Storesund J.E."/>
            <person name="Kallscheuer N."/>
            <person name="Luecker S."/>
            <person name="Lage O.M."/>
            <person name="Pohl T."/>
            <person name="Merkel B.J."/>
            <person name="Hornburger P."/>
            <person name="Mueller R.-W."/>
            <person name="Bruemmer F."/>
            <person name="Labrenz M."/>
            <person name="Spormann A.M."/>
            <person name="Op Den Camp H."/>
            <person name="Overmann J."/>
            <person name="Amann R."/>
            <person name="Jetten M.S.M."/>
            <person name="Mascher T."/>
            <person name="Medema M.H."/>
            <person name="Devos D.P."/>
            <person name="Kaster A.-K."/>
            <person name="Ovreas L."/>
            <person name="Rohde M."/>
            <person name="Galperin M.Y."/>
            <person name="Jogler C."/>
        </authorList>
    </citation>
    <scope>NUCLEOTIDE SEQUENCE [LARGE SCALE GENOMIC DNA]</scope>
    <source>
        <strain evidence="4 5">Poly51</strain>
    </source>
</reference>
<dbReference type="EMBL" id="SJPW01000001">
    <property type="protein sequence ID" value="TWU59855.1"/>
    <property type="molecule type" value="Genomic_DNA"/>
</dbReference>
<keyword evidence="2" id="KW-1133">Transmembrane helix</keyword>
<dbReference type="Pfam" id="PF11790">
    <property type="entry name" value="Glyco_hydro_cc"/>
    <property type="match status" value="1"/>
</dbReference>
<keyword evidence="2" id="KW-0472">Membrane</keyword>
<feature type="domain" description="Asl1-like glycosyl hydrolase catalytic" evidence="3">
    <location>
        <begin position="47"/>
        <end position="281"/>
    </location>
</feature>
<dbReference type="InterPro" id="IPR011050">
    <property type="entry name" value="Pectin_lyase_fold/virulence"/>
</dbReference>
<dbReference type="GO" id="GO:0008233">
    <property type="term" value="F:peptidase activity"/>
    <property type="evidence" value="ECO:0007669"/>
    <property type="project" value="UniProtKB-KW"/>
</dbReference>
<dbReference type="GO" id="GO:0071966">
    <property type="term" value="P:fungal-type cell wall polysaccharide metabolic process"/>
    <property type="evidence" value="ECO:0007669"/>
    <property type="project" value="TreeGrafter"/>
</dbReference>
<dbReference type="Proteomes" id="UP000318288">
    <property type="component" value="Unassembled WGS sequence"/>
</dbReference>
<organism evidence="4 5">
    <name type="scientific">Rubripirellula tenax</name>
    <dbReference type="NCBI Taxonomy" id="2528015"/>
    <lineage>
        <taxon>Bacteria</taxon>
        <taxon>Pseudomonadati</taxon>
        <taxon>Planctomycetota</taxon>
        <taxon>Planctomycetia</taxon>
        <taxon>Pirellulales</taxon>
        <taxon>Pirellulaceae</taxon>
        <taxon>Rubripirellula</taxon>
    </lineage>
</organism>
<dbReference type="PANTHER" id="PTHR34154">
    <property type="entry name" value="ALKALI-SENSITIVE LINKAGE PROTEIN 1"/>
    <property type="match status" value="1"/>
</dbReference>
<evidence type="ECO:0000313" key="5">
    <source>
        <dbReference type="Proteomes" id="UP000318288"/>
    </source>
</evidence>
<evidence type="ECO:0000256" key="2">
    <source>
        <dbReference type="SAM" id="Phobius"/>
    </source>
</evidence>
<protein>
    <submittedName>
        <fullName evidence="4">Extracellular serine protease</fullName>
        <ecNumber evidence="4">3.4.21.-</ecNumber>
    </submittedName>
</protein>
<dbReference type="GO" id="GO:0006508">
    <property type="term" value="P:proteolysis"/>
    <property type="evidence" value="ECO:0007669"/>
    <property type="project" value="UniProtKB-KW"/>
</dbReference>
<dbReference type="Gene3D" id="3.20.20.80">
    <property type="entry name" value="Glycosidases"/>
    <property type="match status" value="1"/>
</dbReference>